<dbReference type="SUPFAM" id="SSF52540">
    <property type="entry name" value="P-loop containing nucleoside triphosphate hydrolases"/>
    <property type="match status" value="1"/>
</dbReference>
<organism evidence="3 4">
    <name type="scientific">Prevotella melaninogenica</name>
    <dbReference type="NCBI Taxonomy" id="28132"/>
    <lineage>
        <taxon>Bacteria</taxon>
        <taxon>Pseudomonadati</taxon>
        <taxon>Bacteroidota</taxon>
        <taxon>Bacteroidia</taxon>
        <taxon>Bacteroidales</taxon>
        <taxon>Prevotellaceae</taxon>
        <taxon>Prevotella</taxon>
    </lineage>
</organism>
<feature type="compositionally biased region" description="Basic and acidic residues" evidence="1">
    <location>
        <begin position="304"/>
        <end position="330"/>
    </location>
</feature>
<dbReference type="OrthoDB" id="2781056at2"/>
<dbReference type="GO" id="GO:0003697">
    <property type="term" value="F:single-stranded DNA binding"/>
    <property type="evidence" value="ECO:0007669"/>
    <property type="project" value="InterPro"/>
</dbReference>
<dbReference type="Pfam" id="PF08800">
    <property type="entry name" value="BT4734-like_N"/>
    <property type="match status" value="1"/>
</dbReference>
<gene>
    <name evidence="3" type="ORF">PMEL1_00545</name>
</gene>
<dbReference type="RefSeq" id="WP_120173847.1">
    <property type="nucleotide sequence ID" value="NZ_AP018049.1"/>
</dbReference>
<sequence>MYNFITTSDFITSAKAYKSFEGYRCGLKDFDNIMRIDKQTLTTLVSTPCSGKSTFTNFYGYSMGVTHNWRTLYLATETNRNDQAKKLSTLYASYQQASEHSIILEGALSNWEELLEAIKVAKEAYNIDLVIVDNMTMLKKLIKGNDTETEKIGRALSDLKQASIDNDIAVILVAHTTKLDEGQKVTAYSVNGSANYYNISDFMFSIEITDCKQKETTINVLKLRDDAKGVMNGKCTLKYDDITRKYSDDSSTEDNTPKGINYDIAREVMEEIMEEKAKEGSQPAAQATPTATQPAGTTKAAPAVKEEVTKEKANTEEVKKEKQEEAKEEAKQHITPDFLLNTKVSIMKQHKVLNSNSLYNAIITGRICKEEIKAVRQIDRSKDEIAYKKAKSKVLSFTPSCYCTIGGTAKDVEHVNNLIAIDLDAKDNEGVTIEEMRKRINSLPYVMYSSMSVGGKGMYALIPILESNKNDFKAVFKALEEDFKALGLTLDSSCINVNRERYMSYDDNEYWNTQCEIYDRKISKPTQVNTHPSKVGENAKTTLTAREFSKVRDMVKDIKENRLILTKNHTDTLMIANCLANIWGEEGRQLLHIIRQQRSGYDEFKTDENYTYVLDHLDEGEKFNIGFLFSKYNQAKGHQTQVN</sequence>
<protein>
    <recommendedName>
        <fullName evidence="2">BT4734-like N-terminal domain-containing protein</fullName>
    </recommendedName>
</protein>
<dbReference type="EMBL" id="AP018049">
    <property type="protein sequence ID" value="BBA28641.1"/>
    <property type="molecule type" value="Genomic_DNA"/>
</dbReference>
<evidence type="ECO:0000256" key="1">
    <source>
        <dbReference type="SAM" id="MobiDB-lite"/>
    </source>
</evidence>
<dbReference type="AlphaFoldDB" id="A0A250KG93"/>
<reference evidence="3 4" key="1">
    <citation type="submission" date="2017-05" db="EMBL/GenBank/DDBJ databases">
        <title>whole genome sequence of Prevotella melaninogenica GAI 07411.</title>
        <authorList>
            <person name="Kondo Y."/>
            <person name="Hoshino T."/>
        </authorList>
    </citation>
    <scope>NUCLEOTIDE SEQUENCE [LARGE SCALE GENOMIC DNA]</scope>
    <source>
        <strain evidence="3 4">GAI 07411</strain>
    </source>
</reference>
<dbReference type="InterPro" id="IPR027032">
    <property type="entry name" value="Twinkle-like"/>
</dbReference>
<feature type="region of interest" description="Disordered" evidence="1">
    <location>
        <begin position="274"/>
        <end position="330"/>
    </location>
</feature>
<name>A0A250KG93_9BACT</name>
<dbReference type="GO" id="GO:0043139">
    <property type="term" value="F:5'-3' DNA helicase activity"/>
    <property type="evidence" value="ECO:0007669"/>
    <property type="project" value="InterPro"/>
</dbReference>
<dbReference type="Proteomes" id="UP000267517">
    <property type="component" value="Chromosome I"/>
</dbReference>
<feature type="domain" description="BT4734-like N-terminal" evidence="2">
    <location>
        <begin position="390"/>
        <end position="510"/>
    </location>
</feature>
<dbReference type="InterPro" id="IPR014907">
    <property type="entry name" value="BT4734-like_N"/>
</dbReference>
<dbReference type="InterPro" id="IPR027417">
    <property type="entry name" value="P-loop_NTPase"/>
</dbReference>
<dbReference type="PANTHER" id="PTHR12873:SF6">
    <property type="entry name" value="TOPRIM DOMAIN-CONTAINING PROTEIN"/>
    <property type="match status" value="1"/>
</dbReference>
<evidence type="ECO:0000313" key="3">
    <source>
        <dbReference type="EMBL" id="BBA28641.1"/>
    </source>
</evidence>
<proteinExistence type="predicted"/>
<evidence type="ECO:0000259" key="2">
    <source>
        <dbReference type="Pfam" id="PF08800"/>
    </source>
</evidence>
<dbReference type="PANTHER" id="PTHR12873">
    <property type="entry name" value="T7-LIKE MITOCHONDRIAL DNA HELICASE"/>
    <property type="match status" value="1"/>
</dbReference>
<dbReference type="Gene3D" id="3.40.50.300">
    <property type="entry name" value="P-loop containing nucleotide triphosphate hydrolases"/>
    <property type="match status" value="1"/>
</dbReference>
<accession>A0A250KG93</accession>
<evidence type="ECO:0000313" key="4">
    <source>
        <dbReference type="Proteomes" id="UP000267517"/>
    </source>
</evidence>
<dbReference type="Pfam" id="PF13481">
    <property type="entry name" value="AAA_25"/>
    <property type="match status" value="1"/>
</dbReference>
<feature type="compositionally biased region" description="Low complexity" evidence="1">
    <location>
        <begin position="282"/>
        <end position="303"/>
    </location>
</feature>